<sequence>MSLSHANDPEPDCNILHKGTFIYADEQGQEVKVIIDGNKHTEYHKGGKYYIKSQLRWDNDCQYTAKIVKVTLPGFPYKKGTIMRVMIDNVDGNAIFCTGIINAESFTSKLIKTEKQP</sequence>
<reference evidence="1 2" key="1">
    <citation type="submission" date="2013-09" db="EMBL/GenBank/DDBJ databases">
        <authorList>
            <person name="Zeng Z."/>
            <person name="Chen C."/>
        </authorList>
    </citation>
    <scope>NUCLEOTIDE SEQUENCE [LARGE SCALE GENOMIC DNA]</scope>
    <source>
        <strain evidence="1 2">WB 3.3-2</strain>
    </source>
</reference>
<dbReference type="Proteomes" id="UP000030152">
    <property type="component" value="Unassembled WGS sequence"/>
</dbReference>
<dbReference type="eggNOG" id="ENOG5030QQ0">
    <property type="taxonomic scope" value="Bacteria"/>
</dbReference>
<keyword evidence="2" id="KW-1185">Reference proteome</keyword>
<evidence type="ECO:0000313" key="2">
    <source>
        <dbReference type="Proteomes" id="UP000030152"/>
    </source>
</evidence>
<dbReference type="AlphaFoldDB" id="A0A0A2LYV9"/>
<dbReference type="EMBL" id="JRLX01000019">
    <property type="protein sequence ID" value="KGO85567.1"/>
    <property type="molecule type" value="Genomic_DNA"/>
</dbReference>
<proteinExistence type="predicted"/>
<name>A0A0A2LYV9_9FLAO</name>
<comment type="caution">
    <text evidence="1">The sequence shown here is derived from an EMBL/GenBank/DDBJ whole genome shotgun (WGS) entry which is preliminary data.</text>
</comment>
<dbReference type="STRING" id="1121895.GCA_000378485_02440"/>
<evidence type="ECO:0000313" key="1">
    <source>
        <dbReference type="EMBL" id="KGO85567.1"/>
    </source>
</evidence>
<organism evidence="1 2">
    <name type="scientific">Flavobacterium rivuli WB 3.3-2 = DSM 21788</name>
    <dbReference type="NCBI Taxonomy" id="1121895"/>
    <lineage>
        <taxon>Bacteria</taxon>
        <taxon>Pseudomonadati</taxon>
        <taxon>Bacteroidota</taxon>
        <taxon>Flavobacteriia</taxon>
        <taxon>Flavobacteriales</taxon>
        <taxon>Flavobacteriaceae</taxon>
        <taxon>Flavobacterium</taxon>
    </lineage>
</organism>
<gene>
    <name evidence="1" type="ORF">Q765_15255</name>
</gene>
<protein>
    <submittedName>
        <fullName evidence="1">Uncharacterized protein</fullName>
    </submittedName>
</protein>
<accession>A0A0A2LYV9</accession>